<reference evidence="2 3" key="1">
    <citation type="journal article" date="2018" name="Science">
        <title>The opium poppy genome and morphinan production.</title>
        <authorList>
            <person name="Guo L."/>
            <person name="Winzer T."/>
            <person name="Yang X."/>
            <person name="Li Y."/>
            <person name="Ning Z."/>
            <person name="He Z."/>
            <person name="Teodor R."/>
            <person name="Lu Y."/>
            <person name="Bowser T.A."/>
            <person name="Graham I.A."/>
            <person name="Ye K."/>
        </authorList>
    </citation>
    <scope>NUCLEOTIDE SEQUENCE [LARGE SCALE GENOMIC DNA]</scope>
    <source>
        <strain evidence="3">cv. HN1</strain>
        <tissue evidence="2">Leaves</tissue>
    </source>
</reference>
<evidence type="ECO:0000313" key="2">
    <source>
        <dbReference type="EMBL" id="RZC47276.1"/>
    </source>
</evidence>
<proteinExistence type="predicted"/>
<feature type="compositionally biased region" description="Basic residues" evidence="1">
    <location>
        <begin position="64"/>
        <end position="74"/>
    </location>
</feature>
<dbReference type="Gramene" id="RZC47276">
    <property type="protein sequence ID" value="RZC47276"/>
    <property type="gene ID" value="C5167_040231"/>
</dbReference>
<name>A0A4Y7IGT2_PAPSO</name>
<evidence type="ECO:0000256" key="1">
    <source>
        <dbReference type="SAM" id="MobiDB-lite"/>
    </source>
</evidence>
<feature type="region of interest" description="Disordered" evidence="1">
    <location>
        <begin position="1"/>
        <end position="75"/>
    </location>
</feature>
<dbReference type="Proteomes" id="UP000316621">
    <property type="component" value="Chromosome 1"/>
</dbReference>
<dbReference type="AlphaFoldDB" id="A0A4Y7IGT2"/>
<protein>
    <submittedName>
        <fullName evidence="2">Uncharacterized protein</fullName>
    </submittedName>
</protein>
<feature type="compositionally biased region" description="Acidic residues" evidence="1">
    <location>
        <begin position="22"/>
        <end position="59"/>
    </location>
</feature>
<keyword evidence="3" id="KW-1185">Reference proteome</keyword>
<sequence>MSSQEHNQGGEDELAQGGGNEGGDDEGEKDEEDGDKDGDMDDDESEEDSDEEEEEEEQADVVVKRPRKTPKKPCARYSYIPHKDLCFPPKNPTYGTPRDGGQILMGYKNSWAAKIFATKAYKSDH</sequence>
<organism evidence="2 3">
    <name type="scientific">Papaver somniferum</name>
    <name type="common">Opium poppy</name>
    <dbReference type="NCBI Taxonomy" id="3469"/>
    <lineage>
        <taxon>Eukaryota</taxon>
        <taxon>Viridiplantae</taxon>
        <taxon>Streptophyta</taxon>
        <taxon>Embryophyta</taxon>
        <taxon>Tracheophyta</taxon>
        <taxon>Spermatophyta</taxon>
        <taxon>Magnoliopsida</taxon>
        <taxon>Ranunculales</taxon>
        <taxon>Papaveraceae</taxon>
        <taxon>Papaveroideae</taxon>
        <taxon>Papaver</taxon>
    </lineage>
</organism>
<evidence type="ECO:0000313" key="3">
    <source>
        <dbReference type="Proteomes" id="UP000316621"/>
    </source>
</evidence>
<accession>A0A4Y7IGT2</accession>
<dbReference type="EMBL" id="CM010715">
    <property type="protein sequence ID" value="RZC47276.1"/>
    <property type="molecule type" value="Genomic_DNA"/>
</dbReference>
<gene>
    <name evidence="2" type="ORF">C5167_040231</name>
</gene>